<keyword evidence="2 7" id="KW-0349">Heme</keyword>
<proteinExistence type="inferred from homology"/>
<gene>
    <name evidence="8" type="ORF">M407DRAFT_125974</name>
</gene>
<evidence type="ECO:0000256" key="7">
    <source>
        <dbReference type="RuleBase" id="RU000461"/>
    </source>
</evidence>
<keyword evidence="4 7" id="KW-0560">Oxidoreductase</keyword>
<comment type="similarity">
    <text evidence="1 7">Belongs to the cytochrome P450 family.</text>
</comment>
<evidence type="ECO:0000256" key="4">
    <source>
        <dbReference type="ARBA" id="ARBA00023002"/>
    </source>
</evidence>
<accession>A0A0C3QB09</accession>
<dbReference type="GO" id="GO:0020037">
    <property type="term" value="F:heme binding"/>
    <property type="evidence" value="ECO:0007669"/>
    <property type="project" value="InterPro"/>
</dbReference>
<keyword evidence="6 7" id="KW-0503">Monooxygenase</keyword>
<dbReference type="HOGENOM" id="CLU_083058_1_0_1"/>
<keyword evidence="3 7" id="KW-0479">Metal-binding</keyword>
<dbReference type="InterPro" id="IPR001128">
    <property type="entry name" value="Cyt_P450"/>
</dbReference>
<dbReference type="Pfam" id="PF00067">
    <property type="entry name" value="p450"/>
    <property type="match status" value="1"/>
</dbReference>
<dbReference type="GO" id="GO:0016705">
    <property type="term" value="F:oxidoreductase activity, acting on paired donors, with incorporation or reduction of molecular oxygen"/>
    <property type="evidence" value="ECO:0007669"/>
    <property type="project" value="InterPro"/>
</dbReference>
<organism evidence="8 9">
    <name type="scientific">Tulasnella calospora MUT 4182</name>
    <dbReference type="NCBI Taxonomy" id="1051891"/>
    <lineage>
        <taxon>Eukaryota</taxon>
        <taxon>Fungi</taxon>
        <taxon>Dikarya</taxon>
        <taxon>Basidiomycota</taxon>
        <taxon>Agaricomycotina</taxon>
        <taxon>Agaricomycetes</taxon>
        <taxon>Cantharellales</taxon>
        <taxon>Tulasnellaceae</taxon>
        <taxon>Tulasnella</taxon>
    </lineage>
</organism>
<dbReference type="AlphaFoldDB" id="A0A0C3QB09"/>
<keyword evidence="9" id="KW-1185">Reference proteome</keyword>
<dbReference type="PANTHER" id="PTHR24291:SF50">
    <property type="entry name" value="BIFUNCTIONAL ALBAFLAVENONE MONOOXYGENASE_TERPENE SYNTHASE"/>
    <property type="match status" value="1"/>
</dbReference>
<evidence type="ECO:0000256" key="6">
    <source>
        <dbReference type="ARBA" id="ARBA00023033"/>
    </source>
</evidence>
<dbReference type="InterPro" id="IPR017972">
    <property type="entry name" value="Cyt_P450_CS"/>
</dbReference>
<dbReference type="Gene3D" id="1.10.630.10">
    <property type="entry name" value="Cytochrome P450"/>
    <property type="match status" value="1"/>
</dbReference>
<dbReference type="InterPro" id="IPR050196">
    <property type="entry name" value="Cytochrome_P450_Monoox"/>
</dbReference>
<dbReference type="STRING" id="1051891.A0A0C3QB09"/>
<evidence type="ECO:0000256" key="5">
    <source>
        <dbReference type="ARBA" id="ARBA00023004"/>
    </source>
</evidence>
<dbReference type="SUPFAM" id="SSF48264">
    <property type="entry name" value="Cytochrome P450"/>
    <property type="match status" value="1"/>
</dbReference>
<dbReference type="InterPro" id="IPR036396">
    <property type="entry name" value="Cyt_P450_sf"/>
</dbReference>
<dbReference type="PANTHER" id="PTHR24291">
    <property type="entry name" value="CYTOCHROME P450 FAMILY 4"/>
    <property type="match status" value="1"/>
</dbReference>
<dbReference type="EMBL" id="KN823138">
    <property type="protein sequence ID" value="KIO21434.1"/>
    <property type="molecule type" value="Genomic_DNA"/>
</dbReference>
<evidence type="ECO:0008006" key="10">
    <source>
        <dbReference type="Google" id="ProtNLM"/>
    </source>
</evidence>
<name>A0A0C3QB09_9AGAM</name>
<evidence type="ECO:0000313" key="9">
    <source>
        <dbReference type="Proteomes" id="UP000054248"/>
    </source>
</evidence>
<dbReference type="OrthoDB" id="1470350at2759"/>
<evidence type="ECO:0000256" key="2">
    <source>
        <dbReference type="ARBA" id="ARBA00022617"/>
    </source>
</evidence>
<reference evidence="9" key="2">
    <citation type="submission" date="2015-01" db="EMBL/GenBank/DDBJ databases">
        <title>Evolutionary Origins and Diversification of the Mycorrhizal Mutualists.</title>
        <authorList>
            <consortium name="DOE Joint Genome Institute"/>
            <consortium name="Mycorrhizal Genomics Consortium"/>
            <person name="Kohler A."/>
            <person name="Kuo A."/>
            <person name="Nagy L.G."/>
            <person name="Floudas D."/>
            <person name="Copeland A."/>
            <person name="Barry K.W."/>
            <person name="Cichocki N."/>
            <person name="Veneault-Fourrey C."/>
            <person name="LaButti K."/>
            <person name="Lindquist E.A."/>
            <person name="Lipzen A."/>
            <person name="Lundell T."/>
            <person name="Morin E."/>
            <person name="Murat C."/>
            <person name="Riley R."/>
            <person name="Ohm R."/>
            <person name="Sun H."/>
            <person name="Tunlid A."/>
            <person name="Henrissat B."/>
            <person name="Grigoriev I.V."/>
            <person name="Hibbett D.S."/>
            <person name="Martin F."/>
        </authorList>
    </citation>
    <scope>NUCLEOTIDE SEQUENCE [LARGE SCALE GENOMIC DNA]</scope>
    <source>
        <strain evidence="9">MUT 4182</strain>
    </source>
</reference>
<reference evidence="8 9" key="1">
    <citation type="submission" date="2014-04" db="EMBL/GenBank/DDBJ databases">
        <authorList>
            <consortium name="DOE Joint Genome Institute"/>
            <person name="Kuo A."/>
            <person name="Girlanda M."/>
            <person name="Perotto S."/>
            <person name="Kohler A."/>
            <person name="Nagy L.G."/>
            <person name="Floudas D."/>
            <person name="Copeland A."/>
            <person name="Barry K.W."/>
            <person name="Cichocki N."/>
            <person name="Veneault-Fourrey C."/>
            <person name="LaButti K."/>
            <person name="Lindquist E.A."/>
            <person name="Lipzen A."/>
            <person name="Lundell T."/>
            <person name="Morin E."/>
            <person name="Murat C."/>
            <person name="Sun H."/>
            <person name="Tunlid A."/>
            <person name="Henrissat B."/>
            <person name="Grigoriev I.V."/>
            <person name="Hibbett D.S."/>
            <person name="Martin F."/>
            <person name="Nordberg H.P."/>
            <person name="Cantor M.N."/>
            <person name="Hua S.X."/>
        </authorList>
    </citation>
    <scope>NUCLEOTIDE SEQUENCE [LARGE SCALE GENOMIC DNA]</scope>
    <source>
        <strain evidence="8 9">MUT 4182</strain>
    </source>
</reference>
<evidence type="ECO:0000313" key="8">
    <source>
        <dbReference type="EMBL" id="KIO21434.1"/>
    </source>
</evidence>
<evidence type="ECO:0000256" key="3">
    <source>
        <dbReference type="ARBA" id="ARBA00022723"/>
    </source>
</evidence>
<keyword evidence="5 7" id="KW-0408">Iron</keyword>
<dbReference type="Proteomes" id="UP000054248">
    <property type="component" value="Unassembled WGS sequence"/>
</dbReference>
<dbReference type="PROSITE" id="PS00086">
    <property type="entry name" value="CYTOCHROME_P450"/>
    <property type="match status" value="1"/>
</dbReference>
<sequence>MSNLPIAELVLRKATEPIEILGRTLPAGTSILWCTHIACNNATVFNESKLRALDEVRSETSRKNGLGGRSLWSIPTDRFEPDRWIKIDENTGKRTFDPRAGYSFPFGVGLRSCAGKQLAILELKIYIATLNLSFFLAEVPKELSSHRANIEVTRFPVQAYVAPRPWT</sequence>
<evidence type="ECO:0000256" key="1">
    <source>
        <dbReference type="ARBA" id="ARBA00010617"/>
    </source>
</evidence>
<dbReference type="GO" id="GO:0005506">
    <property type="term" value="F:iron ion binding"/>
    <property type="evidence" value="ECO:0007669"/>
    <property type="project" value="InterPro"/>
</dbReference>
<protein>
    <recommendedName>
        <fullName evidence="10">Cytochrome P450</fullName>
    </recommendedName>
</protein>
<dbReference type="GO" id="GO:0004497">
    <property type="term" value="F:monooxygenase activity"/>
    <property type="evidence" value="ECO:0007669"/>
    <property type="project" value="UniProtKB-KW"/>
</dbReference>